<dbReference type="OrthoDB" id="5424209at2759"/>
<proteinExistence type="predicted"/>
<dbReference type="EMBL" id="KN837142">
    <property type="protein sequence ID" value="KIJ40723.1"/>
    <property type="molecule type" value="Genomic_DNA"/>
</dbReference>
<accession>A0A0C9UC87</accession>
<keyword evidence="2" id="KW-1185">Reference proteome</keyword>
<protein>
    <submittedName>
        <fullName evidence="1">Uncharacterized protein</fullName>
    </submittedName>
</protein>
<dbReference type="AlphaFoldDB" id="A0A0C9UC87"/>
<gene>
    <name evidence="1" type="ORF">M422DRAFT_780648</name>
</gene>
<dbReference type="Proteomes" id="UP000054279">
    <property type="component" value="Unassembled WGS sequence"/>
</dbReference>
<name>A0A0C9UC87_SPHS4</name>
<evidence type="ECO:0000313" key="1">
    <source>
        <dbReference type="EMBL" id="KIJ40723.1"/>
    </source>
</evidence>
<evidence type="ECO:0000313" key="2">
    <source>
        <dbReference type="Proteomes" id="UP000054279"/>
    </source>
</evidence>
<reference evidence="1 2" key="1">
    <citation type="submission" date="2014-06" db="EMBL/GenBank/DDBJ databases">
        <title>Evolutionary Origins and Diversification of the Mycorrhizal Mutualists.</title>
        <authorList>
            <consortium name="DOE Joint Genome Institute"/>
            <consortium name="Mycorrhizal Genomics Consortium"/>
            <person name="Kohler A."/>
            <person name="Kuo A."/>
            <person name="Nagy L.G."/>
            <person name="Floudas D."/>
            <person name="Copeland A."/>
            <person name="Barry K.W."/>
            <person name="Cichocki N."/>
            <person name="Veneault-Fourrey C."/>
            <person name="LaButti K."/>
            <person name="Lindquist E.A."/>
            <person name="Lipzen A."/>
            <person name="Lundell T."/>
            <person name="Morin E."/>
            <person name="Murat C."/>
            <person name="Riley R."/>
            <person name="Ohm R."/>
            <person name="Sun H."/>
            <person name="Tunlid A."/>
            <person name="Henrissat B."/>
            <person name="Grigoriev I.V."/>
            <person name="Hibbett D.S."/>
            <person name="Martin F."/>
        </authorList>
    </citation>
    <scope>NUCLEOTIDE SEQUENCE [LARGE SCALE GENOMIC DNA]</scope>
    <source>
        <strain evidence="1 2">SS14</strain>
    </source>
</reference>
<sequence>MPHITPLCRFVLQRLNLFRGIVQLFASFKEASPVCIHAISTVWHELGEKIYKYFDSIKLKRTSIDPVRFAEAGKEPGPLFLWMGVLPGTLSPDHAKDPAVRCKEILLEYKITDIEIVLLDVRIPFIPALGLQIAPKAFPYFEGTGCLFLCGEGDQIFLLTTRHVALPPSEYSNVLYYCRDNTIPHLEVIHLGGRAFQNALEAIMDKIGHRSYNEELVGLGKPVEGENRQALELKLVEAEASKASVLEFHRRITSVWSAESQRILGHDFYAPPISVGAGFTEDWALIELNRAKFEWDNFQGNVIYLGSKLTAFQSMKKMYPQAKTRTKFKYPPRASCSSETSSRSTSCAIQPCWTRTERSVTLLSRTVPPPAGVTLGRATGIKSHKDCDGAFSAPRDSGSIVGDAESRIVGMLIGAAGQPDDECIKKHFPNYYLFPTPA</sequence>
<dbReference type="HOGENOM" id="CLU_024804_0_0_1"/>
<organism evidence="1 2">
    <name type="scientific">Sphaerobolus stellatus (strain SS14)</name>
    <dbReference type="NCBI Taxonomy" id="990650"/>
    <lineage>
        <taxon>Eukaryota</taxon>
        <taxon>Fungi</taxon>
        <taxon>Dikarya</taxon>
        <taxon>Basidiomycota</taxon>
        <taxon>Agaricomycotina</taxon>
        <taxon>Agaricomycetes</taxon>
        <taxon>Phallomycetidae</taxon>
        <taxon>Geastrales</taxon>
        <taxon>Sphaerobolaceae</taxon>
        <taxon>Sphaerobolus</taxon>
    </lineage>
</organism>